<keyword evidence="1" id="KW-0863">Zinc-finger</keyword>
<dbReference type="AlphaFoldDB" id="A0A9P5V5F8"/>
<name>A0A9P5V5F8_9FUNG</name>
<gene>
    <name evidence="3" type="ORF">BG015_003220</name>
</gene>
<dbReference type="EMBL" id="JAAAUQ010001696">
    <property type="protein sequence ID" value="KAF9135798.1"/>
    <property type="molecule type" value="Genomic_DNA"/>
</dbReference>
<dbReference type="SMART" id="SM00184">
    <property type="entry name" value="RING"/>
    <property type="match status" value="1"/>
</dbReference>
<dbReference type="SUPFAM" id="SSF57850">
    <property type="entry name" value="RING/U-box"/>
    <property type="match status" value="1"/>
</dbReference>
<dbReference type="InterPro" id="IPR001841">
    <property type="entry name" value="Znf_RING"/>
</dbReference>
<dbReference type="GO" id="GO:0008270">
    <property type="term" value="F:zinc ion binding"/>
    <property type="evidence" value="ECO:0007669"/>
    <property type="project" value="UniProtKB-KW"/>
</dbReference>
<organism evidence="3 4">
    <name type="scientific">Linnemannia schmuckeri</name>
    <dbReference type="NCBI Taxonomy" id="64567"/>
    <lineage>
        <taxon>Eukaryota</taxon>
        <taxon>Fungi</taxon>
        <taxon>Fungi incertae sedis</taxon>
        <taxon>Mucoromycota</taxon>
        <taxon>Mortierellomycotina</taxon>
        <taxon>Mortierellomycetes</taxon>
        <taxon>Mortierellales</taxon>
        <taxon>Mortierellaceae</taxon>
        <taxon>Linnemannia</taxon>
    </lineage>
</organism>
<keyword evidence="1" id="KW-0862">Zinc</keyword>
<dbReference type="OrthoDB" id="428577at2759"/>
<reference evidence="3" key="1">
    <citation type="journal article" date="2020" name="Fungal Divers.">
        <title>Resolving the Mortierellaceae phylogeny through synthesis of multi-gene phylogenetics and phylogenomics.</title>
        <authorList>
            <person name="Vandepol N."/>
            <person name="Liber J."/>
            <person name="Desiro A."/>
            <person name="Na H."/>
            <person name="Kennedy M."/>
            <person name="Barry K."/>
            <person name="Grigoriev I.V."/>
            <person name="Miller A.N."/>
            <person name="O'Donnell K."/>
            <person name="Stajich J.E."/>
            <person name="Bonito G."/>
        </authorList>
    </citation>
    <scope>NUCLEOTIDE SEQUENCE</scope>
    <source>
        <strain evidence="3">NRRL 6426</strain>
    </source>
</reference>
<proteinExistence type="predicted"/>
<dbReference type="PROSITE" id="PS50089">
    <property type="entry name" value="ZF_RING_2"/>
    <property type="match status" value="1"/>
</dbReference>
<evidence type="ECO:0000256" key="1">
    <source>
        <dbReference type="PROSITE-ProRule" id="PRU00175"/>
    </source>
</evidence>
<dbReference type="Proteomes" id="UP000748756">
    <property type="component" value="Unassembled WGS sequence"/>
</dbReference>
<dbReference type="Pfam" id="PF13639">
    <property type="entry name" value="zf-RING_2"/>
    <property type="match status" value="1"/>
</dbReference>
<evidence type="ECO:0000313" key="3">
    <source>
        <dbReference type="EMBL" id="KAF9135798.1"/>
    </source>
</evidence>
<evidence type="ECO:0000259" key="2">
    <source>
        <dbReference type="PROSITE" id="PS50089"/>
    </source>
</evidence>
<keyword evidence="1" id="KW-0479">Metal-binding</keyword>
<sequence>MDTTLDIILSNSDPNKAVNVSYNSPEPISILLQRIYATLRSGGTFISRHDLFLNSIRLENHNQTMNHYRIFGYTLTYRAIPAHLPDQDRGRGLSASSYYRVSEGSFLHLFLPRPSIVIFPEIVLTDDSVAYFGIYKIHFSGDAPPGRVPTNGANVKCACKCTYAHKVIYQKGLGTFELSRFTSIWKNVQTADCYHMVNADDDGTIWRRLVMSGGLNHCGICTICLEPLQEVEALKCGHRFHAACIERWKESYPICLYSRYLSADTIAEVTNAVGEDTSTAAEREE</sequence>
<dbReference type="InterPro" id="IPR013083">
    <property type="entry name" value="Znf_RING/FYVE/PHD"/>
</dbReference>
<dbReference type="Gene3D" id="3.30.40.10">
    <property type="entry name" value="Zinc/RING finger domain, C3HC4 (zinc finger)"/>
    <property type="match status" value="1"/>
</dbReference>
<protein>
    <recommendedName>
        <fullName evidence="2">RING-type domain-containing protein</fullName>
    </recommendedName>
</protein>
<keyword evidence="4" id="KW-1185">Reference proteome</keyword>
<feature type="domain" description="RING-type" evidence="2">
    <location>
        <begin position="221"/>
        <end position="255"/>
    </location>
</feature>
<comment type="caution">
    <text evidence="3">The sequence shown here is derived from an EMBL/GenBank/DDBJ whole genome shotgun (WGS) entry which is preliminary data.</text>
</comment>
<evidence type="ECO:0000313" key="4">
    <source>
        <dbReference type="Proteomes" id="UP000748756"/>
    </source>
</evidence>
<accession>A0A9P5V5F8</accession>